<dbReference type="AlphaFoldDB" id="A0A3Q2DZ68"/>
<feature type="domain" description="Ig-like" evidence="5">
    <location>
        <begin position="49"/>
        <end position="139"/>
    </location>
</feature>
<evidence type="ECO:0000313" key="7">
    <source>
        <dbReference type="Proteomes" id="UP000265020"/>
    </source>
</evidence>
<evidence type="ECO:0000256" key="3">
    <source>
        <dbReference type="ARBA" id="ARBA00043265"/>
    </source>
</evidence>
<dbReference type="GO" id="GO:0002250">
    <property type="term" value="P:adaptive immune response"/>
    <property type="evidence" value="ECO:0007669"/>
    <property type="project" value="UniProtKB-KW"/>
</dbReference>
<evidence type="ECO:0000259" key="5">
    <source>
        <dbReference type="PROSITE" id="PS50835"/>
    </source>
</evidence>
<dbReference type="InterPro" id="IPR050199">
    <property type="entry name" value="IgHV"/>
</dbReference>
<accession>A0A3Q2DZ68</accession>
<proteinExistence type="predicted"/>
<dbReference type="InterPro" id="IPR036179">
    <property type="entry name" value="Ig-like_dom_sf"/>
</dbReference>
<feature type="signal peptide" evidence="4">
    <location>
        <begin position="1"/>
        <end position="20"/>
    </location>
</feature>
<dbReference type="GO" id="GO:0005576">
    <property type="term" value="C:extracellular region"/>
    <property type="evidence" value="ECO:0007669"/>
    <property type="project" value="UniProtKB-ARBA"/>
</dbReference>
<dbReference type="InterPro" id="IPR007110">
    <property type="entry name" value="Ig-like_dom"/>
</dbReference>
<keyword evidence="7" id="KW-1185">Reference proteome</keyword>
<reference evidence="6" key="2">
    <citation type="submission" date="2025-09" db="UniProtKB">
        <authorList>
            <consortium name="Ensembl"/>
        </authorList>
    </citation>
    <scope>IDENTIFICATION</scope>
</reference>
<sequence>MFFLFLFFQWILSAIGKVSSFINHCILIIFTGVYCQTLRESEPAVKRPGESHKLTFKMSCVISGYSMTRYNIRWIRRKPGRALEWIGYMYTGRNRPSYASSFQSRFIMTEDVPNSNQYLEISSLTAEDSAVYFCTRETQ</sequence>
<dbReference type="GeneTree" id="ENSGT00940000163849"/>
<dbReference type="InterPro" id="IPR013783">
    <property type="entry name" value="Ig-like_fold"/>
</dbReference>
<dbReference type="SMART" id="SM00406">
    <property type="entry name" value="IGv"/>
    <property type="match status" value="1"/>
</dbReference>
<dbReference type="PROSITE" id="PS50835">
    <property type="entry name" value="IG_LIKE"/>
    <property type="match status" value="1"/>
</dbReference>
<keyword evidence="2" id="KW-1064">Adaptive immunity</keyword>
<feature type="chain" id="PRO_5018657152" description="Ig-like domain-containing protein" evidence="4">
    <location>
        <begin position="21"/>
        <end position="139"/>
    </location>
</feature>
<keyword evidence="4" id="KW-0732">Signal</keyword>
<dbReference type="Ensembl" id="ENSCVAT00000002300.1">
    <property type="protein sequence ID" value="ENSCVAP00000025198.1"/>
    <property type="gene ID" value="ENSCVAG00000009776.1"/>
</dbReference>
<dbReference type="Gene3D" id="2.60.40.10">
    <property type="entry name" value="Immunoglobulins"/>
    <property type="match status" value="1"/>
</dbReference>
<evidence type="ECO:0000256" key="2">
    <source>
        <dbReference type="ARBA" id="ARBA00023130"/>
    </source>
</evidence>
<dbReference type="SUPFAM" id="SSF48726">
    <property type="entry name" value="Immunoglobulin"/>
    <property type="match status" value="1"/>
</dbReference>
<dbReference type="Pfam" id="PF07686">
    <property type="entry name" value="V-set"/>
    <property type="match status" value="1"/>
</dbReference>
<name>A0A3Q2DZ68_CYPVA</name>
<evidence type="ECO:0000256" key="4">
    <source>
        <dbReference type="SAM" id="SignalP"/>
    </source>
</evidence>
<keyword evidence="1" id="KW-0391">Immunity</keyword>
<protein>
    <recommendedName>
        <fullName evidence="5">Ig-like domain-containing protein</fullName>
    </recommendedName>
</protein>
<dbReference type="GO" id="GO:0019814">
    <property type="term" value="C:immunoglobulin complex"/>
    <property type="evidence" value="ECO:0007669"/>
    <property type="project" value="UniProtKB-KW"/>
</dbReference>
<evidence type="ECO:0000313" key="6">
    <source>
        <dbReference type="Ensembl" id="ENSCVAP00000025198.1"/>
    </source>
</evidence>
<evidence type="ECO:0000256" key="1">
    <source>
        <dbReference type="ARBA" id="ARBA00022859"/>
    </source>
</evidence>
<dbReference type="STRING" id="28743.ENSCVAP00000025198"/>
<dbReference type="InterPro" id="IPR013106">
    <property type="entry name" value="Ig_V-set"/>
</dbReference>
<keyword evidence="3" id="KW-1280">Immunoglobulin</keyword>
<dbReference type="PANTHER" id="PTHR23266">
    <property type="entry name" value="IMMUNOGLOBULIN HEAVY CHAIN"/>
    <property type="match status" value="1"/>
</dbReference>
<dbReference type="Proteomes" id="UP000265020">
    <property type="component" value="Unassembled WGS sequence"/>
</dbReference>
<dbReference type="OMA" id="YNIRWIR"/>
<organism evidence="6 7">
    <name type="scientific">Cyprinodon variegatus</name>
    <name type="common">Sheepshead minnow</name>
    <dbReference type="NCBI Taxonomy" id="28743"/>
    <lineage>
        <taxon>Eukaryota</taxon>
        <taxon>Metazoa</taxon>
        <taxon>Chordata</taxon>
        <taxon>Craniata</taxon>
        <taxon>Vertebrata</taxon>
        <taxon>Euteleostomi</taxon>
        <taxon>Actinopterygii</taxon>
        <taxon>Neopterygii</taxon>
        <taxon>Teleostei</taxon>
        <taxon>Neoteleostei</taxon>
        <taxon>Acanthomorphata</taxon>
        <taxon>Ovalentaria</taxon>
        <taxon>Atherinomorphae</taxon>
        <taxon>Cyprinodontiformes</taxon>
        <taxon>Cyprinodontidae</taxon>
        <taxon>Cyprinodon</taxon>
    </lineage>
</organism>
<reference evidence="6" key="1">
    <citation type="submission" date="2025-08" db="UniProtKB">
        <authorList>
            <consortium name="Ensembl"/>
        </authorList>
    </citation>
    <scope>IDENTIFICATION</scope>
</reference>